<evidence type="ECO:0000313" key="7">
    <source>
        <dbReference type="Proteomes" id="UP000269352"/>
    </source>
</evidence>
<dbReference type="Proteomes" id="UP000269352">
    <property type="component" value="Unassembled WGS sequence"/>
</dbReference>
<sequence length="418" mass="46642">MDLQEKIAILSGAARYDVSCASCGVSRAVSRDVNRFAEKGLGSTVSAGICHSWSDDGRCVSLLKVLLTNYCIYDCAYCVNRRSNDVPRAAFTPAELIDLTIQFYKRNYIEGLFLSSGVAQSPDHTMEQLIRVARTLREEQQYYGYIHLKIIPGASPELVSLAGRYADRLSTNIELPSAPSLQLLAPDKKPQIIAQTMDTVTAAAPAAGQSTQLIVGATPERDLQIVSLAEHLYQANNLSRVYYSGYVPVNSDQRLPALLGDPAMDAERSRSVRLREHRLYQADWLLRFYKFSAAEILSPEYPDLDEFVDPKTAWALRHPELFPVEINKAKYAELLRIPGIGVRSAKRIVQTRRFHSLDAKALQRIGVVWKRAKYFVTCGGHLPDVAVRSSPAALYRFFSTEQKQKLLPGQEQLALFAA</sequence>
<organism evidence="6 7">
    <name type="scientific">Termititenax aidoneus</name>
    <dbReference type="NCBI Taxonomy" id="2218524"/>
    <lineage>
        <taxon>Bacteria</taxon>
        <taxon>Bacillati</taxon>
        <taxon>Candidatus Margulisiibacteriota</taxon>
        <taxon>Candidatus Termititenacia</taxon>
        <taxon>Candidatus Termititenacales</taxon>
        <taxon>Candidatus Termititenacaceae</taxon>
        <taxon>Candidatus Termititenax</taxon>
    </lineage>
</organism>
<dbReference type="InterPro" id="IPR010994">
    <property type="entry name" value="RuvA_2-like"/>
</dbReference>
<dbReference type="Gene3D" id="3.20.20.70">
    <property type="entry name" value="Aldolase class I"/>
    <property type="match status" value="1"/>
</dbReference>
<dbReference type="Pfam" id="PF04055">
    <property type="entry name" value="Radical_SAM"/>
    <property type="match status" value="1"/>
</dbReference>
<evidence type="ECO:0000256" key="3">
    <source>
        <dbReference type="ARBA" id="ARBA00023004"/>
    </source>
</evidence>
<keyword evidence="7" id="KW-1185">Reference proteome</keyword>
<dbReference type="InterPro" id="IPR051675">
    <property type="entry name" value="Endo/Exo/Phosphatase_dom_1"/>
</dbReference>
<evidence type="ECO:0000256" key="2">
    <source>
        <dbReference type="ARBA" id="ARBA00022723"/>
    </source>
</evidence>
<dbReference type="GO" id="GO:0046872">
    <property type="term" value="F:metal ion binding"/>
    <property type="evidence" value="ECO:0007669"/>
    <property type="project" value="UniProtKB-KW"/>
</dbReference>
<dbReference type="PANTHER" id="PTHR21180:SF9">
    <property type="entry name" value="TYPE II SECRETION SYSTEM PROTEIN K"/>
    <property type="match status" value="1"/>
</dbReference>
<dbReference type="InterPro" id="IPR058240">
    <property type="entry name" value="rSAM_sf"/>
</dbReference>
<dbReference type="NCBIfam" id="TIGR03916">
    <property type="entry name" value="rSAM_link_UDG"/>
    <property type="match status" value="1"/>
</dbReference>
<dbReference type="InterPro" id="IPR007197">
    <property type="entry name" value="rSAM"/>
</dbReference>
<dbReference type="CDD" id="cd01335">
    <property type="entry name" value="Radical_SAM"/>
    <property type="match status" value="1"/>
</dbReference>
<dbReference type="Pfam" id="PF12836">
    <property type="entry name" value="HHH_3"/>
    <property type="match status" value="1"/>
</dbReference>
<dbReference type="SFLD" id="SFLDG01102">
    <property type="entry name" value="Uncharacterised_Radical_SAM_Su"/>
    <property type="match status" value="1"/>
</dbReference>
<dbReference type="Gene3D" id="1.10.150.320">
    <property type="entry name" value="Photosystem II 12 kDa extrinsic protein"/>
    <property type="match status" value="1"/>
</dbReference>
<protein>
    <submittedName>
        <fullName evidence="6">Radical SAM protein</fullName>
    </submittedName>
</protein>
<proteinExistence type="predicted"/>
<reference evidence="6 7" key="1">
    <citation type="journal article" date="2019" name="ISME J.">
        <title>Genome analyses of uncultured TG2/ZB3 bacteria in 'Margulisbacteria' specifically attached to ectosymbiotic spirochetes of protists in the termite gut.</title>
        <authorList>
            <person name="Utami Y.D."/>
            <person name="Kuwahara H."/>
            <person name="Igai K."/>
            <person name="Murakami T."/>
            <person name="Sugaya K."/>
            <person name="Morikawa T."/>
            <person name="Nagura Y."/>
            <person name="Yuki M."/>
            <person name="Deevong P."/>
            <person name="Inoue T."/>
            <person name="Kihara K."/>
            <person name="Lo N."/>
            <person name="Yamada A."/>
            <person name="Ohkuma M."/>
            <person name="Hongoh Y."/>
        </authorList>
    </citation>
    <scope>NUCLEOTIDE SEQUENCE [LARGE SCALE GENOMIC DNA]</scope>
    <source>
        <strain evidence="6">NkOx7-01</strain>
    </source>
</reference>
<name>A0A388TA82_TERA1</name>
<feature type="domain" description="Radical SAM core" evidence="5">
    <location>
        <begin position="66"/>
        <end position="229"/>
    </location>
</feature>
<dbReference type="InterPro" id="IPR023874">
    <property type="entry name" value="DNA_rSAM_put"/>
</dbReference>
<gene>
    <name evidence="6" type="ORF">NO1_0726</name>
</gene>
<dbReference type="SUPFAM" id="SSF47781">
    <property type="entry name" value="RuvA domain 2-like"/>
    <property type="match status" value="1"/>
</dbReference>
<dbReference type="SFLD" id="SFLDS00029">
    <property type="entry name" value="Radical_SAM"/>
    <property type="match status" value="1"/>
</dbReference>
<comment type="caution">
    <text evidence="6">The sequence shown here is derived from an EMBL/GenBank/DDBJ whole genome shotgun (WGS) entry which is preliminary data.</text>
</comment>
<dbReference type="GO" id="GO:0051536">
    <property type="term" value="F:iron-sulfur cluster binding"/>
    <property type="evidence" value="ECO:0007669"/>
    <property type="project" value="UniProtKB-KW"/>
</dbReference>
<keyword evidence="2" id="KW-0479">Metal-binding</keyword>
<dbReference type="EMBL" id="BGZN01000009">
    <property type="protein sequence ID" value="GBR73325.1"/>
    <property type="molecule type" value="Genomic_DNA"/>
</dbReference>
<dbReference type="SUPFAM" id="SSF102114">
    <property type="entry name" value="Radical SAM enzymes"/>
    <property type="match status" value="1"/>
</dbReference>
<keyword evidence="3" id="KW-0408">Iron</keyword>
<keyword evidence="4" id="KW-0411">Iron-sulfur</keyword>
<evidence type="ECO:0000256" key="1">
    <source>
        <dbReference type="ARBA" id="ARBA00022691"/>
    </source>
</evidence>
<dbReference type="PANTHER" id="PTHR21180">
    <property type="entry name" value="ENDONUCLEASE/EXONUCLEASE/PHOSPHATASE FAMILY DOMAIN-CONTAINING PROTEIN 1"/>
    <property type="match status" value="1"/>
</dbReference>
<evidence type="ECO:0000313" key="6">
    <source>
        <dbReference type="EMBL" id="GBR73325.1"/>
    </source>
</evidence>
<evidence type="ECO:0000256" key="4">
    <source>
        <dbReference type="ARBA" id="ARBA00023014"/>
    </source>
</evidence>
<dbReference type="AlphaFoldDB" id="A0A388TA82"/>
<keyword evidence="1" id="KW-0949">S-adenosyl-L-methionine</keyword>
<accession>A0A388TA82</accession>
<dbReference type="InterPro" id="IPR013785">
    <property type="entry name" value="Aldolase_TIM"/>
</dbReference>
<dbReference type="GO" id="GO:0003824">
    <property type="term" value="F:catalytic activity"/>
    <property type="evidence" value="ECO:0007669"/>
    <property type="project" value="InterPro"/>
</dbReference>
<evidence type="ECO:0000259" key="5">
    <source>
        <dbReference type="Pfam" id="PF04055"/>
    </source>
</evidence>